<dbReference type="Proteomes" id="UP001358586">
    <property type="component" value="Chromosome 6"/>
</dbReference>
<evidence type="ECO:0000313" key="1">
    <source>
        <dbReference type="EMBL" id="KAK5825469.1"/>
    </source>
</evidence>
<gene>
    <name evidence="1" type="ORF">PVK06_020306</name>
</gene>
<accession>A0ABR0PM08</accession>
<protein>
    <submittedName>
        <fullName evidence="1">Uncharacterized protein</fullName>
    </submittedName>
</protein>
<dbReference type="EMBL" id="JARKNE010000006">
    <property type="protein sequence ID" value="KAK5825469.1"/>
    <property type="molecule type" value="Genomic_DNA"/>
</dbReference>
<keyword evidence="2" id="KW-1185">Reference proteome</keyword>
<name>A0ABR0PM08_GOSAR</name>
<sequence>MSLCQWKCIVPREDEEIMENKGPTNEASIKRMTHGIETPILKEVGTSKTKKGKAKAGSKRTTLHTESSLWRKMKAVEKMVPSIDNRQVKLVATMEDMKNSQNLFYAYTKAWNNSIVATLIQLSPSPITNFLVFSPIIRNYELSSATDDFEDRDRSVVRLKLSITFDVER</sequence>
<comment type="caution">
    <text evidence="1">The sequence shown here is derived from an EMBL/GenBank/DDBJ whole genome shotgun (WGS) entry which is preliminary data.</text>
</comment>
<organism evidence="1 2">
    <name type="scientific">Gossypium arboreum</name>
    <name type="common">Tree cotton</name>
    <name type="synonym">Gossypium nanking</name>
    <dbReference type="NCBI Taxonomy" id="29729"/>
    <lineage>
        <taxon>Eukaryota</taxon>
        <taxon>Viridiplantae</taxon>
        <taxon>Streptophyta</taxon>
        <taxon>Embryophyta</taxon>
        <taxon>Tracheophyta</taxon>
        <taxon>Spermatophyta</taxon>
        <taxon>Magnoliopsida</taxon>
        <taxon>eudicotyledons</taxon>
        <taxon>Gunneridae</taxon>
        <taxon>Pentapetalae</taxon>
        <taxon>rosids</taxon>
        <taxon>malvids</taxon>
        <taxon>Malvales</taxon>
        <taxon>Malvaceae</taxon>
        <taxon>Malvoideae</taxon>
        <taxon>Gossypium</taxon>
    </lineage>
</organism>
<reference evidence="1 2" key="1">
    <citation type="submission" date="2023-03" db="EMBL/GenBank/DDBJ databases">
        <title>WGS of Gossypium arboreum.</title>
        <authorList>
            <person name="Yu D."/>
        </authorList>
    </citation>
    <scope>NUCLEOTIDE SEQUENCE [LARGE SCALE GENOMIC DNA]</scope>
    <source>
        <tissue evidence="1">Leaf</tissue>
    </source>
</reference>
<evidence type="ECO:0000313" key="2">
    <source>
        <dbReference type="Proteomes" id="UP001358586"/>
    </source>
</evidence>
<proteinExistence type="predicted"/>